<evidence type="ECO:0000256" key="3">
    <source>
        <dbReference type="ARBA" id="ARBA00022737"/>
    </source>
</evidence>
<dbReference type="InterPro" id="IPR000504">
    <property type="entry name" value="RRM_dom"/>
</dbReference>
<dbReference type="PANTHER" id="PTHR23003:SF62">
    <property type="entry name" value="SERINE_ARGININE (SR)-TYPE SHUTTLING MRNA BINDING PROTEIN NPL3"/>
    <property type="match status" value="1"/>
</dbReference>
<dbReference type="GO" id="GO:0005634">
    <property type="term" value="C:nucleus"/>
    <property type="evidence" value="ECO:0007669"/>
    <property type="project" value="UniProtKB-SubCell"/>
</dbReference>
<dbReference type="GO" id="GO:0005737">
    <property type="term" value="C:cytoplasm"/>
    <property type="evidence" value="ECO:0007669"/>
    <property type="project" value="TreeGrafter"/>
</dbReference>
<feature type="domain" description="RRM" evidence="7">
    <location>
        <begin position="150"/>
        <end position="230"/>
    </location>
</feature>
<evidence type="ECO:0000313" key="8">
    <source>
        <dbReference type="EMBL" id="CAE4602293.1"/>
    </source>
</evidence>
<dbReference type="EMBL" id="HBNR01042596">
    <property type="protein sequence ID" value="CAE4602293.1"/>
    <property type="molecule type" value="Transcribed_RNA"/>
</dbReference>
<dbReference type="SMART" id="SM00360">
    <property type="entry name" value="RRM"/>
    <property type="match status" value="2"/>
</dbReference>
<dbReference type="PROSITE" id="PS50102">
    <property type="entry name" value="RRM"/>
    <property type="match status" value="2"/>
</dbReference>
<accession>A0A7S4R455</accession>
<dbReference type="SUPFAM" id="SSF54928">
    <property type="entry name" value="RNA-binding domain, RBD"/>
    <property type="match status" value="2"/>
</dbReference>
<dbReference type="InterPro" id="IPR050374">
    <property type="entry name" value="RRT5_SRSF_SR"/>
</dbReference>
<keyword evidence="4 6" id="KW-0694">RNA-binding</keyword>
<evidence type="ECO:0000256" key="5">
    <source>
        <dbReference type="ARBA" id="ARBA00023242"/>
    </source>
</evidence>
<gene>
    <name evidence="8" type="ORF">AMON00008_LOCUS29623</name>
</gene>
<reference evidence="8" key="1">
    <citation type="submission" date="2021-01" db="EMBL/GenBank/DDBJ databases">
        <authorList>
            <person name="Corre E."/>
            <person name="Pelletier E."/>
            <person name="Niang G."/>
            <person name="Scheremetjew M."/>
            <person name="Finn R."/>
            <person name="Kale V."/>
            <person name="Holt S."/>
            <person name="Cochrane G."/>
            <person name="Meng A."/>
            <person name="Brown T."/>
            <person name="Cohen L."/>
        </authorList>
    </citation>
    <scope>NUCLEOTIDE SEQUENCE</scope>
    <source>
        <strain evidence="8">CCMP3105</strain>
    </source>
</reference>
<feature type="domain" description="RRM" evidence="7">
    <location>
        <begin position="8"/>
        <end position="81"/>
    </location>
</feature>
<dbReference type="AlphaFoldDB" id="A0A7S4R455"/>
<dbReference type="PANTHER" id="PTHR23003">
    <property type="entry name" value="RNA RECOGNITION MOTIF RRM DOMAIN CONTAINING PROTEIN"/>
    <property type="match status" value="1"/>
</dbReference>
<dbReference type="GO" id="GO:0006397">
    <property type="term" value="P:mRNA processing"/>
    <property type="evidence" value="ECO:0007669"/>
    <property type="project" value="UniProtKB-KW"/>
</dbReference>
<name>A0A7S4R455_9DINO</name>
<sequence length="238" mass="24725">MGENAPSERVFMSSLPAGLDDARFKEIFGAYGTIKEVKLLQNNAAIVCFASVDEAKWVVDNLDGNMPEGITSPIKVVFANPQRPAWNAGAAAPGGAAAGGWVPNRPSPYGGKACEKGSGKGGAISLLKNSLMNMGTLPGGRNSKERTDAQQVYIRGLPQDTTDGDLHDIFGPFGAIPPRGVKAMLTPEGQCTGIGFVDFVDEACAAKACQALNGSMLSDGTSLQVHVKNSTKGKGKGK</sequence>
<dbReference type="GO" id="GO:0003729">
    <property type="term" value="F:mRNA binding"/>
    <property type="evidence" value="ECO:0007669"/>
    <property type="project" value="TreeGrafter"/>
</dbReference>
<dbReference type="CDD" id="cd00590">
    <property type="entry name" value="RRM_SF"/>
    <property type="match status" value="1"/>
</dbReference>
<keyword evidence="5" id="KW-0539">Nucleus</keyword>
<proteinExistence type="predicted"/>
<keyword evidence="2" id="KW-0507">mRNA processing</keyword>
<organism evidence="8">
    <name type="scientific">Alexandrium monilatum</name>
    <dbReference type="NCBI Taxonomy" id="311494"/>
    <lineage>
        <taxon>Eukaryota</taxon>
        <taxon>Sar</taxon>
        <taxon>Alveolata</taxon>
        <taxon>Dinophyceae</taxon>
        <taxon>Gonyaulacales</taxon>
        <taxon>Pyrocystaceae</taxon>
        <taxon>Alexandrium</taxon>
    </lineage>
</organism>
<evidence type="ECO:0000256" key="1">
    <source>
        <dbReference type="ARBA" id="ARBA00004123"/>
    </source>
</evidence>
<evidence type="ECO:0000256" key="6">
    <source>
        <dbReference type="PROSITE-ProRule" id="PRU00176"/>
    </source>
</evidence>
<dbReference type="InterPro" id="IPR012677">
    <property type="entry name" value="Nucleotide-bd_a/b_plait_sf"/>
</dbReference>
<comment type="subcellular location">
    <subcellularLocation>
        <location evidence="1">Nucleus</location>
    </subcellularLocation>
</comment>
<dbReference type="InterPro" id="IPR035979">
    <property type="entry name" value="RBD_domain_sf"/>
</dbReference>
<keyword evidence="3" id="KW-0677">Repeat</keyword>
<evidence type="ECO:0000256" key="4">
    <source>
        <dbReference type="ARBA" id="ARBA00022884"/>
    </source>
</evidence>
<evidence type="ECO:0000256" key="2">
    <source>
        <dbReference type="ARBA" id="ARBA00022664"/>
    </source>
</evidence>
<dbReference type="Gene3D" id="3.30.70.330">
    <property type="match status" value="2"/>
</dbReference>
<protein>
    <recommendedName>
        <fullName evidence="7">RRM domain-containing protein</fullName>
    </recommendedName>
</protein>
<dbReference type="Pfam" id="PF00076">
    <property type="entry name" value="RRM_1"/>
    <property type="match status" value="2"/>
</dbReference>
<evidence type="ECO:0000259" key="7">
    <source>
        <dbReference type="PROSITE" id="PS50102"/>
    </source>
</evidence>